<keyword evidence="3" id="KW-0539">Nucleus</keyword>
<dbReference type="PANTHER" id="PTHR15818">
    <property type="entry name" value="G PATCH AND KOW-CONTAINING"/>
    <property type="match status" value="1"/>
</dbReference>
<evidence type="ECO:0000259" key="5">
    <source>
        <dbReference type="PROSITE" id="PS50174"/>
    </source>
</evidence>
<feature type="domain" description="G-patch" evidence="5">
    <location>
        <begin position="248"/>
        <end position="294"/>
    </location>
</feature>
<dbReference type="HOGENOM" id="CLU_045413_0_0_1"/>
<dbReference type="Proteomes" id="UP000054549">
    <property type="component" value="Unassembled WGS sequence"/>
</dbReference>
<dbReference type="FunCoup" id="A0A0C2SSJ6">
    <property type="interactions" value="54"/>
</dbReference>
<dbReference type="GO" id="GO:0005681">
    <property type="term" value="C:spliceosomal complex"/>
    <property type="evidence" value="ECO:0007669"/>
    <property type="project" value="TreeGrafter"/>
</dbReference>
<organism evidence="6 7">
    <name type="scientific">Amanita muscaria (strain Koide BX008)</name>
    <dbReference type="NCBI Taxonomy" id="946122"/>
    <lineage>
        <taxon>Eukaryota</taxon>
        <taxon>Fungi</taxon>
        <taxon>Dikarya</taxon>
        <taxon>Basidiomycota</taxon>
        <taxon>Agaricomycotina</taxon>
        <taxon>Agaricomycetes</taxon>
        <taxon>Agaricomycetidae</taxon>
        <taxon>Agaricales</taxon>
        <taxon>Pluteineae</taxon>
        <taxon>Amanitaceae</taxon>
        <taxon>Amanita</taxon>
    </lineage>
</organism>
<feature type="region of interest" description="Disordered" evidence="4">
    <location>
        <begin position="1"/>
        <end position="153"/>
    </location>
</feature>
<evidence type="ECO:0000313" key="7">
    <source>
        <dbReference type="Proteomes" id="UP000054549"/>
    </source>
</evidence>
<dbReference type="InterPro" id="IPR026822">
    <property type="entry name" value="Spp2/MOS2_G-patch"/>
</dbReference>
<accession>A0A0C2SSJ6</accession>
<protein>
    <recommendedName>
        <fullName evidence="5">G-patch domain-containing protein</fullName>
    </recommendedName>
</protein>
<dbReference type="GO" id="GO:0000398">
    <property type="term" value="P:mRNA splicing, via spliceosome"/>
    <property type="evidence" value="ECO:0007669"/>
    <property type="project" value="InterPro"/>
</dbReference>
<feature type="compositionally biased region" description="Basic and acidic residues" evidence="4">
    <location>
        <begin position="291"/>
        <end position="324"/>
    </location>
</feature>
<dbReference type="AlphaFoldDB" id="A0A0C2SSJ6"/>
<feature type="compositionally biased region" description="Basic and acidic residues" evidence="4">
    <location>
        <begin position="342"/>
        <end position="421"/>
    </location>
</feature>
<evidence type="ECO:0000256" key="3">
    <source>
        <dbReference type="ARBA" id="ARBA00023242"/>
    </source>
</evidence>
<dbReference type="OrthoDB" id="5577072at2759"/>
<dbReference type="Pfam" id="PF12656">
    <property type="entry name" value="G-patch_2"/>
    <property type="match status" value="1"/>
</dbReference>
<comment type="similarity">
    <text evidence="2">Belongs to the SPP2 family.</text>
</comment>
<dbReference type="PANTHER" id="PTHR15818:SF2">
    <property type="entry name" value="G-PATCH DOMAIN AND KOW MOTIFS-CONTAINING PROTEIN"/>
    <property type="match status" value="1"/>
</dbReference>
<proteinExistence type="inferred from homology"/>
<feature type="compositionally biased region" description="Polar residues" evidence="4">
    <location>
        <begin position="136"/>
        <end position="153"/>
    </location>
</feature>
<evidence type="ECO:0000256" key="4">
    <source>
        <dbReference type="SAM" id="MobiDB-lite"/>
    </source>
</evidence>
<dbReference type="GO" id="GO:0003676">
    <property type="term" value="F:nucleic acid binding"/>
    <property type="evidence" value="ECO:0007669"/>
    <property type="project" value="InterPro"/>
</dbReference>
<gene>
    <name evidence="6" type="ORF">M378DRAFT_75512</name>
</gene>
<dbReference type="STRING" id="946122.A0A0C2SSJ6"/>
<feature type="region of interest" description="Disordered" evidence="4">
    <location>
        <begin position="290"/>
        <end position="421"/>
    </location>
</feature>
<dbReference type="InParanoid" id="A0A0C2SSJ6"/>
<evidence type="ECO:0000313" key="6">
    <source>
        <dbReference type="EMBL" id="KIL66305.1"/>
    </source>
</evidence>
<evidence type="ECO:0000256" key="1">
    <source>
        <dbReference type="ARBA" id="ARBA00004123"/>
    </source>
</evidence>
<comment type="subcellular location">
    <subcellularLocation>
        <location evidence="1">Nucleus</location>
    </subcellularLocation>
</comment>
<name>A0A0C2SSJ6_AMAMK</name>
<reference evidence="6 7" key="1">
    <citation type="submission" date="2014-04" db="EMBL/GenBank/DDBJ databases">
        <title>Evolutionary Origins and Diversification of the Mycorrhizal Mutualists.</title>
        <authorList>
            <consortium name="DOE Joint Genome Institute"/>
            <consortium name="Mycorrhizal Genomics Consortium"/>
            <person name="Kohler A."/>
            <person name="Kuo A."/>
            <person name="Nagy L.G."/>
            <person name="Floudas D."/>
            <person name="Copeland A."/>
            <person name="Barry K.W."/>
            <person name="Cichocki N."/>
            <person name="Veneault-Fourrey C."/>
            <person name="LaButti K."/>
            <person name="Lindquist E.A."/>
            <person name="Lipzen A."/>
            <person name="Lundell T."/>
            <person name="Morin E."/>
            <person name="Murat C."/>
            <person name="Riley R."/>
            <person name="Ohm R."/>
            <person name="Sun H."/>
            <person name="Tunlid A."/>
            <person name="Henrissat B."/>
            <person name="Grigoriev I.V."/>
            <person name="Hibbett D.S."/>
            <person name="Martin F."/>
        </authorList>
    </citation>
    <scope>NUCLEOTIDE SEQUENCE [LARGE SCALE GENOMIC DNA]</scope>
    <source>
        <strain evidence="6 7">Koide BX008</strain>
    </source>
</reference>
<dbReference type="PROSITE" id="PS50174">
    <property type="entry name" value="G_PATCH"/>
    <property type="match status" value="1"/>
</dbReference>
<dbReference type="InterPro" id="IPR045166">
    <property type="entry name" value="Spp2-like"/>
</dbReference>
<keyword evidence="7" id="KW-1185">Reference proteome</keyword>
<dbReference type="EMBL" id="KN818237">
    <property type="protein sequence ID" value="KIL66305.1"/>
    <property type="molecule type" value="Genomic_DNA"/>
</dbReference>
<sequence>MSSAPQKVSFTVRRPSPPSRTESSGGDSDNAGFRLPALPRRLVGAHDSKPGSPLAASSPDRTPISSYSPDPDSSDEEDGPAHDELLTSFDQISVQRSSKKRKSDNGPLVIPVLKNKDWREMARKRRGTAQYVPASAQAQATKNGSATRDSVNTGPVLAGLQIKKKETIVKFDAGEEVGKEEQDIKMEVEETEDERALRAVLASAEGTETESSAIRIIPTPITESDALKQDVAELPDVATLDDYERVPVSQFGAALLRGMGWKEGTAASRNGKGLVQPYLPQARPAMLGIGAKEKEVLDDGSGKKRPGRPERRYVPVVRKERDDEPASDTPRSSTRSSRRSSRSPDRRKERGYEDSRDTPRDRRYNGDLERERDRDRYRAREKDRGRDRDGRDSGRDSDRRRNGDQLEKDRQRNRSRESSRR</sequence>
<dbReference type="InterPro" id="IPR000467">
    <property type="entry name" value="G_patch_dom"/>
</dbReference>
<evidence type="ECO:0000256" key="2">
    <source>
        <dbReference type="ARBA" id="ARBA00008576"/>
    </source>
</evidence>